<evidence type="ECO:0000256" key="3">
    <source>
        <dbReference type="ARBA" id="ARBA00022490"/>
    </source>
</evidence>
<feature type="binding site" evidence="10">
    <location>
        <position position="527"/>
    </location>
    <ligand>
        <name>ATP</name>
        <dbReference type="ChEBI" id="CHEBI:30616"/>
    </ligand>
</feature>
<evidence type="ECO:0000259" key="11">
    <source>
        <dbReference type="Pfam" id="PF00133"/>
    </source>
</evidence>
<dbReference type="InterPro" id="IPR002303">
    <property type="entry name" value="Valyl-tRNA_ligase"/>
</dbReference>
<evidence type="ECO:0000259" key="12">
    <source>
        <dbReference type="Pfam" id="PF08264"/>
    </source>
</evidence>
<dbReference type="CDD" id="cd00817">
    <property type="entry name" value="ValRS_core"/>
    <property type="match status" value="1"/>
</dbReference>
<dbReference type="PANTHER" id="PTHR11946:SF93">
    <property type="entry name" value="VALINE--TRNA LIGASE, CHLOROPLASTIC_MITOCHONDRIAL 2"/>
    <property type="match status" value="1"/>
</dbReference>
<dbReference type="SUPFAM" id="SSF50677">
    <property type="entry name" value="ValRS/IleRS/LeuRS editing domain"/>
    <property type="match status" value="1"/>
</dbReference>
<dbReference type="Gene3D" id="3.40.50.620">
    <property type="entry name" value="HUPs"/>
    <property type="match status" value="2"/>
</dbReference>
<dbReference type="GO" id="GO:0005524">
    <property type="term" value="F:ATP binding"/>
    <property type="evidence" value="ECO:0007669"/>
    <property type="project" value="UniProtKB-UniRule"/>
</dbReference>
<comment type="domain">
    <text evidence="10">ValRS has two distinct active sites: one for aminoacylation and one for editing. The misactivated threonine is translocated from the active site to the editing site.</text>
</comment>
<dbReference type="NCBIfam" id="TIGR00422">
    <property type="entry name" value="valS"/>
    <property type="match status" value="1"/>
</dbReference>
<feature type="domain" description="Aminoacyl-tRNA synthetase class Ia" evidence="11">
    <location>
        <begin position="17"/>
        <end position="431"/>
    </location>
</feature>
<dbReference type="FunFam" id="3.40.50.620:FF:000032">
    <property type="entry name" value="Valine--tRNA ligase"/>
    <property type="match status" value="1"/>
</dbReference>
<dbReference type="InterPro" id="IPR009080">
    <property type="entry name" value="tRNAsynth_Ia_anticodon-bd"/>
</dbReference>
<keyword evidence="4 10" id="KW-0436">Ligase</keyword>
<dbReference type="Gene3D" id="1.10.730.10">
    <property type="entry name" value="Isoleucyl-tRNA Synthetase, Domain 1"/>
    <property type="match status" value="1"/>
</dbReference>
<evidence type="ECO:0000256" key="4">
    <source>
        <dbReference type="ARBA" id="ARBA00022598"/>
    </source>
</evidence>
<dbReference type="HAMAP" id="MF_02004">
    <property type="entry name" value="Val_tRNA_synth_type1"/>
    <property type="match status" value="1"/>
</dbReference>
<dbReference type="InterPro" id="IPR014729">
    <property type="entry name" value="Rossmann-like_a/b/a_fold"/>
</dbReference>
<keyword evidence="10" id="KW-0175">Coiled coil</keyword>
<evidence type="ECO:0000313" key="13">
    <source>
        <dbReference type="EMBL" id="KRO63237.1"/>
    </source>
</evidence>
<dbReference type="Pfam" id="PF00133">
    <property type="entry name" value="tRNA-synt_1"/>
    <property type="match status" value="2"/>
</dbReference>
<dbReference type="InterPro" id="IPR037118">
    <property type="entry name" value="Val-tRNA_synth_C_sf"/>
</dbReference>
<comment type="domain">
    <text evidence="10">The C-terminal coiled-coil domain is crucial for aminoacylation activity.</text>
</comment>
<evidence type="ECO:0000256" key="5">
    <source>
        <dbReference type="ARBA" id="ARBA00022741"/>
    </source>
</evidence>
<dbReference type="CDD" id="cd07962">
    <property type="entry name" value="Anticodon_Ia_Val"/>
    <property type="match status" value="1"/>
</dbReference>
<dbReference type="InterPro" id="IPR033705">
    <property type="entry name" value="Anticodon_Ia_Val"/>
</dbReference>
<dbReference type="PANTHER" id="PTHR11946">
    <property type="entry name" value="VALYL-TRNA SYNTHETASES"/>
    <property type="match status" value="1"/>
</dbReference>
<dbReference type="InterPro" id="IPR001412">
    <property type="entry name" value="aa-tRNA-synth_I_CS"/>
</dbReference>
<dbReference type="InterPro" id="IPR010978">
    <property type="entry name" value="tRNA-bd_arm"/>
</dbReference>
<organism evidence="13 14">
    <name type="scientific">Verrucomicrobia subdivision 6 bacterium BACL9 MAG-120507-bin52</name>
    <dbReference type="NCBI Taxonomy" id="1655590"/>
    <lineage>
        <taxon>Bacteria</taxon>
        <taxon>Pseudomonadati</taxon>
        <taxon>Verrucomicrobiota</taxon>
        <taxon>Verrucomicrobiia</taxon>
        <taxon>Verrucomicrobiales</taxon>
        <taxon>Verrucomicrobia subdivision 6</taxon>
    </lineage>
</organism>
<protein>
    <recommendedName>
        <fullName evidence="10">Valine--tRNA ligase</fullName>
        <ecNumber evidence="10">6.1.1.9</ecNumber>
    </recommendedName>
    <alternativeName>
        <fullName evidence="10">Valyl-tRNA synthetase</fullName>
        <shortName evidence="10">ValRS</shortName>
    </alternativeName>
</protein>
<feature type="domain" description="Methionyl/Valyl/Leucyl/Isoleucyl-tRNA synthetase anticodon-binding" evidence="12">
    <location>
        <begin position="609"/>
        <end position="749"/>
    </location>
</feature>
<dbReference type="Gene3D" id="1.10.287.380">
    <property type="entry name" value="Valyl-tRNA synthetase, C-terminal domain"/>
    <property type="match status" value="1"/>
</dbReference>
<keyword evidence="3 10" id="KW-0963">Cytoplasm</keyword>
<comment type="caution">
    <text evidence="13">The sequence shown here is derived from an EMBL/GenBank/DDBJ whole genome shotgun (WGS) entry which is preliminary data.</text>
</comment>
<evidence type="ECO:0000256" key="8">
    <source>
        <dbReference type="ARBA" id="ARBA00023146"/>
    </source>
</evidence>
<evidence type="ECO:0000256" key="1">
    <source>
        <dbReference type="ARBA" id="ARBA00004496"/>
    </source>
</evidence>
<dbReference type="Pfam" id="PF08264">
    <property type="entry name" value="Anticodon_1"/>
    <property type="match status" value="1"/>
</dbReference>
<evidence type="ECO:0000256" key="2">
    <source>
        <dbReference type="ARBA" id="ARBA00011245"/>
    </source>
</evidence>
<comment type="subunit">
    <text evidence="2 10">Monomer.</text>
</comment>
<keyword evidence="5 10" id="KW-0547">Nucleotide-binding</keyword>
<dbReference type="GO" id="GO:0004832">
    <property type="term" value="F:valine-tRNA ligase activity"/>
    <property type="evidence" value="ECO:0007669"/>
    <property type="project" value="UniProtKB-UniRule"/>
</dbReference>
<feature type="short sequence motif" description="'KMSKS' region" evidence="10">
    <location>
        <begin position="524"/>
        <end position="528"/>
    </location>
</feature>
<dbReference type="InterPro" id="IPR002300">
    <property type="entry name" value="aa-tRNA-synth_Ia"/>
</dbReference>
<comment type="caution">
    <text evidence="10">Lacks conserved residue(s) required for the propagation of feature annotation.</text>
</comment>
<dbReference type="GO" id="GO:0005829">
    <property type="term" value="C:cytosol"/>
    <property type="evidence" value="ECO:0007669"/>
    <property type="project" value="TreeGrafter"/>
</dbReference>
<dbReference type="PRINTS" id="PR00986">
    <property type="entry name" value="TRNASYNTHVAL"/>
</dbReference>
<dbReference type="Proteomes" id="UP000051269">
    <property type="component" value="Unassembled WGS sequence"/>
</dbReference>
<dbReference type="EC" id="6.1.1.9" evidence="10"/>
<keyword evidence="7 10" id="KW-0648">Protein biosynthesis</keyword>
<comment type="subcellular location">
    <subcellularLocation>
        <location evidence="1 10">Cytoplasm</location>
    </subcellularLocation>
</comment>
<keyword evidence="8 10" id="KW-0030">Aminoacyl-tRNA synthetase</keyword>
<feature type="domain" description="Aminoacyl-tRNA synthetase class Ia" evidence="11">
    <location>
        <begin position="435"/>
        <end position="563"/>
    </location>
</feature>
<dbReference type="GO" id="GO:0002161">
    <property type="term" value="F:aminoacyl-tRNA deacylase activity"/>
    <property type="evidence" value="ECO:0007669"/>
    <property type="project" value="InterPro"/>
</dbReference>
<dbReference type="EMBL" id="LIBO01000002">
    <property type="protein sequence ID" value="KRO63237.1"/>
    <property type="molecule type" value="Genomic_DNA"/>
</dbReference>
<dbReference type="SUPFAM" id="SSF46589">
    <property type="entry name" value="tRNA-binding arm"/>
    <property type="match status" value="1"/>
</dbReference>
<dbReference type="PROSITE" id="PS00178">
    <property type="entry name" value="AA_TRNA_LIGASE_I"/>
    <property type="match status" value="1"/>
</dbReference>
<evidence type="ECO:0000256" key="10">
    <source>
        <dbReference type="HAMAP-Rule" id="MF_02004"/>
    </source>
</evidence>
<comment type="similarity">
    <text evidence="10">Belongs to the class-I aminoacyl-tRNA synthetase family. ValS type 1 subfamily.</text>
</comment>
<proteinExistence type="inferred from homology"/>
<sequence>MPELAPGYDPAQVEDRLYSQWVNRGDYRADPASPKPAYSIVIPPPNVTGILTLGHVLNNTIQDILARRARLLGMEVLWLPGTDHAGIATQTVVERTLKKDGKIRHRDDLGREVFLQEIWQWKEKHGGIIIQQLKKLGASCDWSRERFTMDPAYSACVQKVFVDLFHKKLIYRGRRMVNWCPVSRTALSDEEVIMKEQKGLLYHFRVPVAGAKDQFLTIATTRPETIPGDTAIAVNPKDPRYSSLIGQFALRPLPPELPQEQRRIPIVGDEQVDMTFGTGVLKVTPAHDPADFAIAQRHQLPSLEVIDESGLMNKEAGTVLAGLDRSKARPAAVEQLRELGLLEKEEPYVNQVGYSERADVPVEPRLSEQWFLRYPSTEQSQTIVSSGKLRFYPDRWTKVYQHWMENLQDWCISRQLWWGHRIPVWYRGEETRCQIESPGDGWTQDPDVLDTWFSSWLWPFATMGWPEKTAELKKFYPTTDLVTGPDIIFFWVARMMMAGFEFMGDLPFHQVYFTGLIRDGKGRKLSKSLGNSPDPLDLIAKYGADGLRFGLLRIAPQGADIRYDEKQIEEGRNFANKLWNACRYRQQQGACDPTADPAKHPRTPFSDHLLAELASLEKSLAKMYAGYEFSQIAQALYGFVWDEICARFIETAKSDFANPSSPTRAGTLATFDYTLSRILRHLHPFMPFITEELWLTLGLGNETIQFASWPKSEEVRFDATNAKLANSCYATAESGRRLRGEFGLSGSAKMKFLLKPTPSFQPTPEDLRTLAKLLQVGSVDSTQNPPKAPMTLTPWGELYLPLEGLLDPVQESARLQKEIAAAEISRAREAAKLADPKMSAKAPPEKQAEWRRLEQEAAERITRLHEQLKLFTT</sequence>
<accession>A0A0R2RKY5</accession>
<comment type="catalytic activity">
    <reaction evidence="9 10">
        <text>tRNA(Val) + L-valine + ATP = L-valyl-tRNA(Val) + AMP + diphosphate</text>
        <dbReference type="Rhea" id="RHEA:10704"/>
        <dbReference type="Rhea" id="RHEA-COMP:9672"/>
        <dbReference type="Rhea" id="RHEA-COMP:9708"/>
        <dbReference type="ChEBI" id="CHEBI:30616"/>
        <dbReference type="ChEBI" id="CHEBI:33019"/>
        <dbReference type="ChEBI" id="CHEBI:57762"/>
        <dbReference type="ChEBI" id="CHEBI:78442"/>
        <dbReference type="ChEBI" id="CHEBI:78537"/>
        <dbReference type="ChEBI" id="CHEBI:456215"/>
        <dbReference type="EC" id="6.1.1.9"/>
    </reaction>
</comment>
<gene>
    <name evidence="10" type="primary">valS</name>
    <name evidence="13" type="ORF">ABR82_00445</name>
</gene>
<dbReference type="AlphaFoldDB" id="A0A0R2RKY5"/>
<dbReference type="InterPro" id="IPR009008">
    <property type="entry name" value="Val/Leu/Ile-tRNA-synth_edit"/>
</dbReference>
<dbReference type="InterPro" id="IPR013155">
    <property type="entry name" value="M/V/L/I-tRNA-synth_anticd-bd"/>
</dbReference>
<evidence type="ECO:0000256" key="7">
    <source>
        <dbReference type="ARBA" id="ARBA00022917"/>
    </source>
</evidence>
<dbReference type="SUPFAM" id="SSF52374">
    <property type="entry name" value="Nucleotidylyl transferase"/>
    <property type="match status" value="1"/>
</dbReference>
<evidence type="ECO:0000256" key="6">
    <source>
        <dbReference type="ARBA" id="ARBA00022840"/>
    </source>
</evidence>
<evidence type="ECO:0000256" key="9">
    <source>
        <dbReference type="ARBA" id="ARBA00047552"/>
    </source>
</evidence>
<comment type="function">
    <text evidence="10">Catalyzes the attachment of valine to tRNA(Val). As ValRS can inadvertently accommodate and process structurally similar amino acids such as threonine, to avoid such errors, it has a 'posttransfer' editing activity that hydrolyzes mischarged Thr-tRNA(Val) in a tRNA-dependent manner.</text>
</comment>
<dbReference type="NCBIfam" id="NF004349">
    <property type="entry name" value="PRK05729.1"/>
    <property type="match status" value="1"/>
</dbReference>
<dbReference type="GO" id="GO:0006438">
    <property type="term" value="P:valyl-tRNA aminoacylation"/>
    <property type="evidence" value="ECO:0007669"/>
    <property type="project" value="UniProtKB-UniRule"/>
</dbReference>
<evidence type="ECO:0000313" key="14">
    <source>
        <dbReference type="Proteomes" id="UP000051269"/>
    </source>
</evidence>
<keyword evidence="6 10" id="KW-0067">ATP-binding</keyword>
<name>A0A0R2RKY5_9BACT</name>
<dbReference type="SUPFAM" id="SSF47323">
    <property type="entry name" value="Anticodon-binding domain of a subclass of class I aminoacyl-tRNA synthetases"/>
    <property type="match status" value="1"/>
</dbReference>
<reference evidence="13 14" key="1">
    <citation type="submission" date="2015-10" db="EMBL/GenBank/DDBJ databases">
        <title>Metagenome-Assembled Genomes uncover a global brackish microbiome.</title>
        <authorList>
            <person name="Hugerth L.W."/>
            <person name="Larsson J."/>
            <person name="Alneberg J."/>
            <person name="Lindh M.V."/>
            <person name="Legrand C."/>
            <person name="Pinhassi J."/>
            <person name="Andersson A.F."/>
        </authorList>
    </citation>
    <scope>NUCLEOTIDE SEQUENCE [LARGE SCALE GENOMIC DNA]</scope>
    <source>
        <strain evidence="13">BACL18 MAG-120507-bin52</strain>
    </source>
</reference>